<evidence type="ECO:0008006" key="5">
    <source>
        <dbReference type="Google" id="ProtNLM"/>
    </source>
</evidence>
<dbReference type="Proteomes" id="UP000494252">
    <property type="component" value="Unassembled WGS sequence"/>
</dbReference>
<dbReference type="RefSeq" id="WP_175166320.1">
    <property type="nucleotide sequence ID" value="NZ_CADIKI010000041.1"/>
</dbReference>
<dbReference type="Pfam" id="PF11776">
    <property type="entry name" value="RcnB"/>
    <property type="match status" value="1"/>
</dbReference>
<sequence length="113" mass="12325">MNKRIVVQLVALSFCGVSLVAIAAGPSPDAGGEQMANPAGGRQQVMPSIPHRDWHKGQRLPAEYRHYNFVMNDWRSHGLDAPSRGKKWLGINGDYVLVSTSNWTISDIVAGTP</sequence>
<dbReference type="AlphaFoldDB" id="A0A6J5H509"/>
<dbReference type="EMBL" id="CADIKI010000041">
    <property type="protein sequence ID" value="CAB3810705.1"/>
    <property type="molecule type" value="Genomic_DNA"/>
</dbReference>
<feature type="chain" id="PRO_5026765899" description="Nickel/cobalt homeostasis protein RcnB" evidence="2">
    <location>
        <begin position="24"/>
        <end position="113"/>
    </location>
</feature>
<evidence type="ECO:0000313" key="4">
    <source>
        <dbReference type="Proteomes" id="UP000494252"/>
    </source>
</evidence>
<feature type="signal peptide" evidence="2">
    <location>
        <begin position="1"/>
        <end position="23"/>
    </location>
</feature>
<proteinExistence type="predicted"/>
<keyword evidence="4" id="KW-1185">Reference proteome</keyword>
<accession>A0A6J5H509</accession>
<evidence type="ECO:0000313" key="3">
    <source>
        <dbReference type="EMBL" id="CAB3810705.1"/>
    </source>
</evidence>
<protein>
    <recommendedName>
        <fullName evidence="5">Nickel/cobalt homeostasis protein RcnB</fullName>
    </recommendedName>
</protein>
<feature type="region of interest" description="Disordered" evidence="1">
    <location>
        <begin position="28"/>
        <end position="49"/>
    </location>
</feature>
<gene>
    <name evidence="3" type="ORF">LMG27177_07398</name>
</gene>
<keyword evidence="2" id="KW-0732">Signal</keyword>
<reference evidence="3 4" key="1">
    <citation type="submission" date="2020-04" db="EMBL/GenBank/DDBJ databases">
        <authorList>
            <person name="De Canck E."/>
        </authorList>
    </citation>
    <scope>NUCLEOTIDE SEQUENCE [LARGE SCALE GENOMIC DNA]</scope>
    <source>
        <strain evidence="3 4">LMG 27177</strain>
    </source>
</reference>
<evidence type="ECO:0000256" key="1">
    <source>
        <dbReference type="SAM" id="MobiDB-lite"/>
    </source>
</evidence>
<organism evidence="3 4">
    <name type="scientific">Paraburkholderia fynbosensis</name>
    <dbReference type="NCBI Taxonomy" id="1200993"/>
    <lineage>
        <taxon>Bacteria</taxon>
        <taxon>Pseudomonadati</taxon>
        <taxon>Pseudomonadota</taxon>
        <taxon>Betaproteobacteria</taxon>
        <taxon>Burkholderiales</taxon>
        <taxon>Burkholderiaceae</taxon>
        <taxon>Paraburkholderia</taxon>
    </lineage>
</organism>
<evidence type="ECO:0000256" key="2">
    <source>
        <dbReference type="SAM" id="SignalP"/>
    </source>
</evidence>
<dbReference type="Gene3D" id="3.10.450.160">
    <property type="entry name" value="inner membrane protein cigr"/>
    <property type="match status" value="1"/>
</dbReference>
<name>A0A6J5H509_9BURK</name>
<dbReference type="InterPro" id="IPR024572">
    <property type="entry name" value="RcnB"/>
</dbReference>